<dbReference type="EC" id="2.3.1.15" evidence="3"/>
<protein>
    <recommendedName>
        <fullName evidence="4">Glycerol-3-phosphate acyltransferase</fullName>
        <ecNumber evidence="3">2.3.1.15</ecNumber>
    </recommendedName>
</protein>
<evidence type="ECO:0000313" key="8">
    <source>
        <dbReference type="EMBL" id="MDF0602612.1"/>
    </source>
</evidence>
<evidence type="ECO:0000256" key="3">
    <source>
        <dbReference type="ARBA" id="ARBA00013113"/>
    </source>
</evidence>
<evidence type="ECO:0000256" key="5">
    <source>
        <dbReference type="ARBA" id="ARBA00048427"/>
    </source>
</evidence>
<name>A0AAE3NXS6_9RHOB</name>
<dbReference type="EMBL" id="JARGYC010000055">
    <property type="protein sequence ID" value="MDF0602612.1"/>
    <property type="molecule type" value="Genomic_DNA"/>
</dbReference>
<dbReference type="InterPro" id="IPR002123">
    <property type="entry name" value="Plipid/glycerol_acylTrfase"/>
</dbReference>
<proteinExistence type="predicted"/>
<keyword evidence="9" id="KW-1185">Reference proteome</keyword>
<evidence type="ECO:0000256" key="1">
    <source>
        <dbReference type="ARBA" id="ARBA00004184"/>
    </source>
</evidence>
<evidence type="ECO:0000256" key="6">
    <source>
        <dbReference type="SAM" id="Phobius"/>
    </source>
</evidence>
<dbReference type="AlphaFoldDB" id="A0AAE3NXS6"/>
<feature type="transmembrane region" description="Helical" evidence="6">
    <location>
        <begin position="12"/>
        <end position="32"/>
    </location>
</feature>
<evidence type="ECO:0000256" key="4">
    <source>
        <dbReference type="ARBA" id="ARBA00013432"/>
    </source>
</evidence>
<dbReference type="Pfam" id="PF19277">
    <property type="entry name" value="GPAT_C"/>
    <property type="match status" value="1"/>
</dbReference>
<dbReference type="SUPFAM" id="SSF69593">
    <property type="entry name" value="Glycerol-3-phosphate (1)-acyltransferase"/>
    <property type="match status" value="1"/>
</dbReference>
<evidence type="ECO:0000313" key="9">
    <source>
        <dbReference type="Proteomes" id="UP001220964"/>
    </source>
</evidence>
<accession>A0AAE3NXS6</accession>
<dbReference type="Pfam" id="PF01553">
    <property type="entry name" value="Acyltransferase"/>
    <property type="match status" value="1"/>
</dbReference>
<dbReference type="GO" id="GO:0012505">
    <property type="term" value="C:endomembrane system"/>
    <property type="evidence" value="ECO:0007669"/>
    <property type="project" value="UniProtKB-SubCell"/>
</dbReference>
<dbReference type="InterPro" id="IPR045520">
    <property type="entry name" value="GPAT/DHAPAT_C"/>
</dbReference>
<evidence type="ECO:0000256" key="2">
    <source>
        <dbReference type="ARBA" id="ARBA00004765"/>
    </source>
</evidence>
<organism evidence="8 9">
    <name type="scientific">Psychromarinibacter sediminicola</name>
    <dbReference type="NCBI Taxonomy" id="3033385"/>
    <lineage>
        <taxon>Bacteria</taxon>
        <taxon>Pseudomonadati</taxon>
        <taxon>Pseudomonadota</taxon>
        <taxon>Alphaproteobacteria</taxon>
        <taxon>Rhodobacterales</taxon>
        <taxon>Paracoccaceae</taxon>
        <taxon>Psychromarinibacter</taxon>
    </lineage>
</organism>
<keyword evidence="8" id="KW-0012">Acyltransferase</keyword>
<dbReference type="GO" id="GO:0004366">
    <property type="term" value="F:glycerol-3-phosphate O-acyltransferase activity"/>
    <property type="evidence" value="ECO:0007669"/>
    <property type="project" value="UniProtKB-EC"/>
</dbReference>
<gene>
    <name evidence="8" type="ORF">P1J78_17880</name>
</gene>
<dbReference type="SMART" id="SM00563">
    <property type="entry name" value="PlsC"/>
    <property type="match status" value="1"/>
</dbReference>
<sequence>MLRTVELPLWLLLLILGFAVVTFLSHFLFPSVRWFFRRRMERAVAELNKRLDRPIEPFKLARRHDTVQRLVYDAEVLKAVTEHAEEEGVPENVAMERARRYAREIVPSFSAMVYFRIATRAARWLSEKLYDVAVDVPGEGLRDIDPGATVIFVMNHRSNMDYVLITYLVAERTTLSYAVGEWARVWPLSWLIRSMGAYFIRRRSRNALYRRVLARYVQLATESGVTQAFFPEGGLSLDGRVGPPKLGLLSYVLSGFDPEAGRDVVFVPVALNYDRVLEDRVLTRAAEAGERRFRASVPGVVWFVIRYVWRRWRGRAVRFGQAGVRFGTPLSLHGFVADEGRAEPREVARALMERIRAVVPVLAVPLVARLVQRAGGRVSRAALVAQAQAVLDGDAAALVERDAEAVVATGLAGLTSRGVLVEQGDMVEASPEQAALLEYYAATMAGHPGMEVADAESATT</sequence>
<feature type="domain" description="Phospholipid/glycerol acyltransferase" evidence="7">
    <location>
        <begin position="150"/>
        <end position="274"/>
    </location>
</feature>
<keyword evidence="8" id="KW-0808">Transferase</keyword>
<comment type="caution">
    <text evidence="8">The sequence shown here is derived from an EMBL/GenBank/DDBJ whole genome shotgun (WGS) entry which is preliminary data.</text>
</comment>
<dbReference type="RefSeq" id="WP_275568739.1">
    <property type="nucleotide sequence ID" value="NZ_JARGYC010000055.1"/>
</dbReference>
<keyword evidence="6" id="KW-0812">Transmembrane</keyword>
<comment type="catalytic activity">
    <reaction evidence="5">
        <text>sn-glycerol 3-phosphate + an acyl-CoA = a 1-acyl-sn-glycero-3-phosphate + CoA</text>
        <dbReference type="Rhea" id="RHEA:15325"/>
        <dbReference type="ChEBI" id="CHEBI:57287"/>
        <dbReference type="ChEBI" id="CHEBI:57597"/>
        <dbReference type="ChEBI" id="CHEBI:57970"/>
        <dbReference type="ChEBI" id="CHEBI:58342"/>
        <dbReference type="EC" id="2.3.1.15"/>
    </reaction>
</comment>
<dbReference type="Proteomes" id="UP001220964">
    <property type="component" value="Unassembled WGS sequence"/>
</dbReference>
<reference evidence="8" key="1">
    <citation type="submission" date="2023-03" db="EMBL/GenBank/DDBJ databases">
        <title>Multiphase analysis and comparison of six strains from genera Psychromarinibacter, Lutimaribacter, and Maritimibacter, including a novel species: Psychromarinibacter sediminicola sp. nov.</title>
        <authorList>
            <person name="Wang Y.-H."/>
            <person name="Ye M.-Q."/>
            <person name="Du Z.-J."/>
        </authorList>
    </citation>
    <scope>NUCLEOTIDE SEQUENCE</scope>
    <source>
        <strain evidence="8">C21-152</strain>
    </source>
</reference>
<dbReference type="PANTHER" id="PTHR12563:SF17">
    <property type="entry name" value="DIHYDROXYACETONE PHOSPHATE ACYLTRANSFERASE"/>
    <property type="match status" value="1"/>
</dbReference>
<comment type="subcellular location">
    <subcellularLocation>
        <location evidence="1">Endomembrane system</location>
        <topology evidence="1">Peripheral membrane protein</topology>
    </subcellularLocation>
</comment>
<dbReference type="PANTHER" id="PTHR12563">
    <property type="entry name" value="GLYCEROL-3-PHOSPHATE ACYLTRANSFERASE"/>
    <property type="match status" value="1"/>
</dbReference>
<keyword evidence="6" id="KW-0472">Membrane</keyword>
<dbReference type="GO" id="GO:0006629">
    <property type="term" value="P:lipid metabolic process"/>
    <property type="evidence" value="ECO:0007669"/>
    <property type="project" value="InterPro"/>
</dbReference>
<keyword evidence="6" id="KW-1133">Transmembrane helix</keyword>
<evidence type="ECO:0000259" key="7">
    <source>
        <dbReference type="SMART" id="SM00563"/>
    </source>
</evidence>
<dbReference type="InterPro" id="IPR022284">
    <property type="entry name" value="GPAT/DHAPAT"/>
</dbReference>
<comment type="pathway">
    <text evidence="2">Phospholipid metabolism; CDP-diacylglycerol biosynthesis; CDP-diacylglycerol from sn-glycerol 3-phosphate: step 1/3.</text>
</comment>